<name>A0A0V0YV12_TRIBR</name>
<dbReference type="Proteomes" id="UP000054653">
    <property type="component" value="Unassembled WGS sequence"/>
</dbReference>
<reference evidence="1 2" key="1">
    <citation type="submission" date="2015-01" db="EMBL/GenBank/DDBJ databases">
        <title>Evolution of Trichinella species and genotypes.</title>
        <authorList>
            <person name="Korhonen P.K."/>
            <person name="Edoardo P."/>
            <person name="Giuseppe L.R."/>
            <person name="Gasser R.B."/>
        </authorList>
    </citation>
    <scope>NUCLEOTIDE SEQUENCE [LARGE SCALE GENOMIC DNA]</scope>
    <source>
        <strain evidence="1">ISS120</strain>
    </source>
</reference>
<protein>
    <submittedName>
        <fullName evidence="1">Uncharacterized protein</fullName>
    </submittedName>
</protein>
<keyword evidence="2" id="KW-1185">Reference proteome</keyword>
<proteinExistence type="predicted"/>
<dbReference type="AlphaFoldDB" id="A0A0V0YV12"/>
<evidence type="ECO:0000313" key="1">
    <source>
        <dbReference type="EMBL" id="KRY04016.1"/>
    </source>
</evidence>
<sequence>MYDAFSCKKPLQIVSLDPSKKEIGMSTLNPKYFIGDSAGIL</sequence>
<organism evidence="1 2">
    <name type="scientific">Trichinella britovi</name>
    <name type="common">Parasitic roundworm</name>
    <dbReference type="NCBI Taxonomy" id="45882"/>
    <lineage>
        <taxon>Eukaryota</taxon>
        <taxon>Metazoa</taxon>
        <taxon>Ecdysozoa</taxon>
        <taxon>Nematoda</taxon>
        <taxon>Enoplea</taxon>
        <taxon>Dorylaimia</taxon>
        <taxon>Trichinellida</taxon>
        <taxon>Trichinellidae</taxon>
        <taxon>Trichinella</taxon>
    </lineage>
</organism>
<comment type="caution">
    <text evidence="1">The sequence shown here is derived from an EMBL/GenBank/DDBJ whole genome shotgun (WGS) entry which is preliminary data.</text>
</comment>
<feature type="non-terminal residue" evidence="1">
    <location>
        <position position="41"/>
    </location>
</feature>
<dbReference type="EMBL" id="JYDI01005990">
    <property type="protein sequence ID" value="KRY04016.1"/>
    <property type="molecule type" value="Genomic_DNA"/>
</dbReference>
<evidence type="ECO:0000313" key="2">
    <source>
        <dbReference type="Proteomes" id="UP000054653"/>
    </source>
</evidence>
<gene>
    <name evidence="1" type="ORF">T03_17106</name>
</gene>
<accession>A0A0V0YV12</accession>
<dbReference type="STRING" id="45882.A0A0V0YV12"/>